<dbReference type="EMBL" id="JAOYFB010000004">
    <property type="protein sequence ID" value="KAK4013147.1"/>
    <property type="molecule type" value="Genomic_DNA"/>
</dbReference>
<dbReference type="Proteomes" id="UP001234178">
    <property type="component" value="Unassembled WGS sequence"/>
</dbReference>
<organism evidence="1 2">
    <name type="scientific">Daphnia magna</name>
    <dbReference type="NCBI Taxonomy" id="35525"/>
    <lineage>
        <taxon>Eukaryota</taxon>
        <taxon>Metazoa</taxon>
        <taxon>Ecdysozoa</taxon>
        <taxon>Arthropoda</taxon>
        <taxon>Crustacea</taxon>
        <taxon>Branchiopoda</taxon>
        <taxon>Diplostraca</taxon>
        <taxon>Cladocera</taxon>
        <taxon>Anomopoda</taxon>
        <taxon>Daphniidae</taxon>
        <taxon>Daphnia</taxon>
    </lineage>
</organism>
<comment type="caution">
    <text evidence="1">The sequence shown here is derived from an EMBL/GenBank/DDBJ whole genome shotgun (WGS) entry which is preliminary data.</text>
</comment>
<keyword evidence="2" id="KW-1185">Reference proteome</keyword>
<gene>
    <name evidence="1" type="ORF">OUZ56_025383</name>
</gene>
<sequence length="89" mass="10114">MMSNSLQSPHMMMPRWLKSPVALLWQSRDLSGSTYSSILNGKFVGKTHTGRFHDSSHIWSSSTALCLANVYRHSSIAPFYRRTRKALVT</sequence>
<protein>
    <submittedName>
        <fullName evidence="1">Uncharacterized protein</fullName>
    </submittedName>
</protein>
<name>A0ABQ9ZJN9_9CRUS</name>
<accession>A0ABQ9ZJN9</accession>
<evidence type="ECO:0000313" key="2">
    <source>
        <dbReference type="Proteomes" id="UP001234178"/>
    </source>
</evidence>
<proteinExistence type="predicted"/>
<evidence type="ECO:0000313" key="1">
    <source>
        <dbReference type="EMBL" id="KAK4013147.1"/>
    </source>
</evidence>
<reference evidence="1 2" key="1">
    <citation type="journal article" date="2023" name="Nucleic Acids Res.">
        <title>The hologenome of Daphnia magna reveals possible DNA methylation and microbiome-mediated evolution of the host genome.</title>
        <authorList>
            <person name="Chaturvedi A."/>
            <person name="Li X."/>
            <person name="Dhandapani V."/>
            <person name="Marshall H."/>
            <person name="Kissane S."/>
            <person name="Cuenca-Cambronero M."/>
            <person name="Asole G."/>
            <person name="Calvet F."/>
            <person name="Ruiz-Romero M."/>
            <person name="Marangio P."/>
            <person name="Guigo R."/>
            <person name="Rago D."/>
            <person name="Mirbahai L."/>
            <person name="Eastwood N."/>
            <person name="Colbourne J.K."/>
            <person name="Zhou J."/>
            <person name="Mallon E."/>
            <person name="Orsini L."/>
        </authorList>
    </citation>
    <scope>NUCLEOTIDE SEQUENCE [LARGE SCALE GENOMIC DNA]</scope>
    <source>
        <strain evidence="1">LRV0_1</strain>
    </source>
</reference>